<evidence type="ECO:0000256" key="1">
    <source>
        <dbReference type="ARBA" id="ARBA00001946"/>
    </source>
</evidence>
<keyword evidence="4" id="KW-0812">Transmembrane</keyword>
<dbReference type="Gene3D" id="3.30.70.270">
    <property type="match status" value="1"/>
</dbReference>
<dbReference type="SMART" id="SM00091">
    <property type="entry name" value="PAS"/>
    <property type="match status" value="1"/>
</dbReference>
<dbReference type="Pfam" id="PF00990">
    <property type="entry name" value="GGDEF"/>
    <property type="match status" value="1"/>
</dbReference>
<reference evidence="7 8" key="1">
    <citation type="submission" date="2019-03" db="EMBL/GenBank/DDBJ databases">
        <title>Genomic Encyclopedia of Type Strains, Phase IV (KMG-IV): sequencing the most valuable type-strain genomes for metagenomic binning, comparative biology and taxonomic classification.</title>
        <authorList>
            <person name="Goeker M."/>
        </authorList>
    </citation>
    <scope>NUCLEOTIDE SEQUENCE [LARGE SCALE GENOMIC DNA]</scope>
    <source>
        <strain evidence="7 8">DSM 18577</strain>
    </source>
</reference>
<evidence type="ECO:0000313" key="8">
    <source>
        <dbReference type="Proteomes" id="UP000295565"/>
    </source>
</evidence>
<dbReference type="InterPro" id="IPR043128">
    <property type="entry name" value="Rev_trsase/Diguanyl_cyclase"/>
</dbReference>
<comment type="caution">
    <text evidence="7">The sequence shown here is derived from an EMBL/GenBank/DDBJ whole genome shotgun (WGS) entry which is preliminary data.</text>
</comment>
<keyword evidence="4" id="KW-0472">Membrane</keyword>
<evidence type="ECO:0000259" key="5">
    <source>
        <dbReference type="PROSITE" id="PS50112"/>
    </source>
</evidence>
<dbReference type="FunFam" id="3.30.70.270:FF:000001">
    <property type="entry name" value="Diguanylate cyclase domain protein"/>
    <property type="match status" value="1"/>
</dbReference>
<dbReference type="EMBL" id="SMGD01000013">
    <property type="protein sequence ID" value="TCK51944.1"/>
    <property type="molecule type" value="Genomic_DNA"/>
</dbReference>
<evidence type="ECO:0000256" key="4">
    <source>
        <dbReference type="SAM" id="Phobius"/>
    </source>
</evidence>
<accession>A0A4R1JLK9</accession>
<organism evidence="7 8">
    <name type="scientific">Celerinatantimonas diazotrophica</name>
    <dbReference type="NCBI Taxonomy" id="412034"/>
    <lineage>
        <taxon>Bacteria</taxon>
        <taxon>Pseudomonadati</taxon>
        <taxon>Pseudomonadota</taxon>
        <taxon>Gammaproteobacteria</taxon>
        <taxon>Celerinatantimonadaceae</taxon>
        <taxon>Celerinatantimonas</taxon>
    </lineage>
</organism>
<keyword evidence="8" id="KW-1185">Reference proteome</keyword>
<dbReference type="SUPFAM" id="SSF55073">
    <property type="entry name" value="Nucleotide cyclase"/>
    <property type="match status" value="1"/>
</dbReference>
<sequence length="601" mass="67689">MTQQASYISPYTRQVIINSFTFVFLISSLFVLLGWELDNIALTRLIPVFPSMKPNTAIGFFLCGCALFSIYKGFYYPTLIIGGTLLALFSATLFEYAFTIDLHIDQLLFTDHWSTQYPGRPSIATSTSFIFVGLFTLLYTHWQKKAVYLDIICVIGLAAPTIALLGYIYNPLGLFKVPVFSSMAFHTCIGLIMFFIAAPVLNQNSHINTLLFVDSPGSGLFRRLILPIFAMPLILGLIYKTLVVNKLLEPDFALALFAANFIIFSLAALIHSSIRYNALFAEFNAVSTDNIHKQLKLSVILDSASGALILFSDTGAILSVNRGASNILGWTQEEMEQMSVWEIVPFRYRMTVLRAIVNFRRQTNENRESLSLWLFAKCKHGDELAVLVSVTQNTYSNQLIYGALIMDAQRLIDHIQHLNRDMNLDPLTQAHNRRALEQELQTMRENCAVARQQLAIAIIDIDHFKAINDKYGHQAGDLALQTFSRRLMNCLRVHDRLYRFGGDEFVVIVEVANDLELKAIFERARIAIAATPVSYENLYFNLSCSIGVCAMAASEGNVDRCFSNADQALYQSKQKGRNRLEIYHSSQSLQQFSPTNSSIHD</sequence>
<feature type="transmembrane region" description="Helical" evidence="4">
    <location>
        <begin position="221"/>
        <end position="240"/>
    </location>
</feature>
<feature type="transmembrane region" description="Helical" evidence="4">
    <location>
        <begin position="78"/>
        <end position="99"/>
    </location>
</feature>
<feature type="domain" description="GGDEF" evidence="6">
    <location>
        <begin position="452"/>
        <end position="585"/>
    </location>
</feature>
<dbReference type="InterPro" id="IPR035965">
    <property type="entry name" value="PAS-like_dom_sf"/>
</dbReference>
<feature type="transmembrane region" description="Helical" evidence="4">
    <location>
        <begin position="180"/>
        <end position="201"/>
    </location>
</feature>
<dbReference type="GO" id="GO:0052621">
    <property type="term" value="F:diguanylate cyclase activity"/>
    <property type="evidence" value="ECO:0007669"/>
    <property type="project" value="UniProtKB-EC"/>
</dbReference>
<feature type="transmembrane region" description="Helical" evidence="4">
    <location>
        <begin position="119"/>
        <end position="140"/>
    </location>
</feature>
<dbReference type="AlphaFoldDB" id="A0A4R1JLK9"/>
<dbReference type="GO" id="GO:0005886">
    <property type="term" value="C:plasma membrane"/>
    <property type="evidence" value="ECO:0007669"/>
    <property type="project" value="TreeGrafter"/>
</dbReference>
<feature type="transmembrane region" description="Helical" evidence="4">
    <location>
        <begin position="147"/>
        <end position="168"/>
    </location>
</feature>
<dbReference type="PROSITE" id="PS50112">
    <property type="entry name" value="PAS"/>
    <property type="match status" value="1"/>
</dbReference>
<comment type="cofactor">
    <cofactor evidence="1">
        <name>Mg(2+)</name>
        <dbReference type="ChEBI" id="CHEBI:18420"/>
    </cofactor>
</comment>
<keyword evidence="4" id="KW-1133">Transmembrane helix</keyword>
<dbReference type="EC" id="2.7.7.65" evidence="2"/>
<name>A0A4R1JLK9_9GAMM</name>
<dbReference type="SMART" id="SM00267">
    <property type="entry name" value="GGDEF"/>
    <property type="match status" value="1"/>
</dbReference>
<evidence type="ECO:0000256" key="3">
    <source>
        <dbReference type="ARBA" id="ARBA00034247"/>
    </source>
</evidence>
<dbReference type="GO" id="GO:1902201">
    <property type="term" value="P:negative regulation of bacterial-type flagellum-dependent cell motility"/>
    <property type="evidence" value="ECO:0007669"/>
    <property type="project" value="TreeGrafter"/>
</dbReference>
<evidence type="ECO:0000259" key="6">
    <source>
        <dbReference type="PROSITE" id="PS50887"/>
    </source>
</evidence>
<dbReference type="InterPro" id="IPR050469">
    <property type="entry name" value="Diguanylate_Cyclase"/>
</dbReference>
<dbReference type="GO" id="GO:0043709">
    <property type="term" value="P:cell adhesion involved in single-species biofilm formation"/>
    <property type="evidence" value="ECO:0007669"/>
    <property type="project" value="TreeGrafter"/>
</dbReference>
<proteinExistence type="predicted"/>
<dbReference type="PANTHER" id="PTHR45138:SF9">
    <property type="entry name" value="DIGUANYLATE CYCLASE DGCM-RELATED"/>
    <property type="match status" value="1"/>
</dbReference>
<dbReference type="RefSeq" id="WP_131912857.1">
    <property type="nucleotide sequence ID" value="NZ_OU594967.1"/>
</dbReference>
<dbReference type="NCBIfam" id="TIGR00229">
    <property type="entry name" value="sensory_box"/>
    <property type="match status" value="1"/>
</dbReference>
<dbReference type="CDD" id="cd00130">
    <property type="entry name" value="PAS"/>
    <property type="match status" value="1"/>
</dbReference>
<feature type="transmembrane region" description="Helical" evidence="4">
    <location>
        <begin position="252"/>
        <end position="270"/>
    </location>
</feature>
<dbReference type="CDD" id="cd01949">
    <property type="entry name" value="GGDEF"/>
    <property type="match status" value="1"/>
</dbReference>
<dbReference type="PROSITE" id="PS50887">
    <property type="entry name" value="GGDEF"/>
    <property type="match status" value="1"/>
</dbReference>
<protein>
    <recommendedName>
        <fullName evidence="2">diguanylate cyclase</fullName>
        <ecNumber evidence="2">2.7.7.65</ecNumber>
    </recommendedName>
</protein>
<gene>
    <name evidence="7" type="ORF">EV690_2037</name>
</gene>
<feature type="transmembrane region" description="Helical" evidence="4">
    <location>
        <begin position="55"/>
        <end position="71"/>
    </location>
</feature>
<dbReference type="Gene3D" id="3.30.450.20">
    <property type="entry name" value="PAS domain"/>
    <property type="match status" value="1"/>
</dbReference>
<dbReference type="InterPro" id="IPR000014">
    <property type="entry name" value="PAS"/>
</dbReference>
<evidence type="ECO:0000313" key="7">
    <source>
        <dbReference type="EMBL" id="TCK51944.1"/>
    </source>
</evidence>
<dbReference type="SUPFAM" id="SSF55785">
    <property type="entry name" value="PYP-like sensor domain (PAS domain)"/>
    <property type="match status" value="1"/>
</dbReference>
<dbReference type="NCBIfam" id="TIGR00254">
    <property type="entry name" value="GGDEF"/>
    <property type="match status" value="1"/>
</dbReference>
<dbReference type="Proteomes" id="UP000295565">
    <property type="component" value="Unassembled WGS sequence"/>
</dbReference>
<evidence type="ECO:0000256" key="2">
    <source>
        <dbReference type="ARBA" id="ARBA00012528"/>
    </source>
</evidence>
<dbReference type="OrthoDB" id="5706129at2"/>
<feature type="domain" description="PAS" evidence="5">
    <location>
        <begin position="293"/>
        <end position="335"/>
    </location>
</feature>
<comment type="catalytic activity">
    <reaction evidence="3">
        <text>2 GTP = 3',3'-c-di-GMP + 2 diphosphate</text>
        <dbReference type="Rhea" id="RHEA:24898"/>
        <dbReference type="ChEBI" id="CHEBI:33019"/>
        <dbReference type="ChEBI" id="CHEBI:37565"/>
        <dbReference type="ChEBI" id="CHEBI:58805"/>
        <dbReference type="EC" id="2.7.7.65"/>
    </reaction>
</comment>
<dbReference type="InterPro" id="IPR029787">
    <property type="entry name" value="Nucleotide_cyclase"/>
</dbReference>
<dbReference type="InterPro" id="IPR000160">
    <property type="entry name" value="GGDEF_dom"/>
</dbReference>
<feature type="transmembrane region" description="Helical" evidence="4">
    <location>
        <begin position="15"/>
        <end position="35"/>
    </location>
</feature>
<dbReference type="PANTHER" id="PTHR45138">
    <property type="entry name" value="REGULATORY COMPONENTS OF SENSORY TRANSDUCTION SYSTEM"/>
    <property type="match status" value="1"/>
</dbReference>